<dbReference type="KEGG" id="bcel:BcellWH2_01802"/>
<evidence type="ECO:0000259" key="2">
    <source>
        <dbReference type="Pfam" id="PF13635"/>
    </source>
</evidence>
<feature type="domain" description="DUF4143" evidence="2">
    <location>
        <begin position="206"/>
        <end position="352"/>
    </location>
</feature>
<evidence type="ECO:0000313" key="3">
    <source>
        <dbReference type="EMBL" id="ALJ59055.1"/>
    </source>
</evidence>
<dbReference type="InterPro" id="IPR041682">
    <property type="entry name" value="AAA_14"/>
</dbReference>
<dbReference type="AlphaFoldDB" id="A0A0P0GP79"/>
<dbReference type="PATRIC" id="fig|246787.4.peg.1858"/>
<dbReference type="InterPro" id="IPR027417">
    <property type="entry name" value="P-loop_NTPase"/>
</dbReference>
<dbReference type="Pfam" id="PF13173">
    <property type="entry name" value="AAA_14"/>
    <property type="match status" value="1"/>
</dbReference>
<dbReference type="InterPro" id="IPR025420">
    <property type="entry name" value="DUF4143"/>
</dbReference>
<organism evidence="3 4">
    <name type="scientific">Bacteroides cellulosilyticus</name>
    <dbReference type="NCBI Taxonomy" id="246787"/>
    <lineage>
        <taxon>Bacteria</taxon>
        <taxon>Pseudomonadati</taxon>
        <taxon>Bacteroidota</taxon>
        <taxon>Bacteroidia</taxon>
        <taxon>Bacteroidales</taxon>
        <taxon>Bacteroidaceae</taxon>
        <taxon>Bacteroides</taxon>
    </lineage>
</organism>
<dbReference type="Proteomes" id="UP000061809">
    <property type="component" value="Chromosome"/>
</dbReference>
<evidence type="ECO:0000313" key="4">
    <source>
        <dbReference type="Proteomes" id="UP000061809"/>
    </source>
</evidence>
<dbReference type="Pfam" id="PF13635">
    <property type="entry name" value="DUF4143"/>
    <property type="match status" value="1"/>
</dbReference>
<dbReference type="PANTHER" id="PTHR33295:SF8">
    <property type="entry name" value="AAA+ ATPASE DOMAIN-CONTAINING PROTEIN"/>
    <property type="match status" value="1"/>
</dbReference>
<proteinExistence type="predicted"/>
<dbReference type="RefSeq" id="WP_029427785.1">
    <property type="nucleotide sequence ID" value="NZ_CP012801.1"/>
</dbReference>
<evidence type="ECO:0008006" key="5">
    <source>
        <dbReference type="Google" id="ProtNLM"/>
    </source>
</evidence>
<dbReference type="SUPFAM" id="SSF52540">
    <property type="entry name" value="P-loop containing nucleoside triphosphate hydrolases"/>
    <property type="match status" value="1"/>
</dbReference>
<sequence length="408" mass="47248">MISRSDIIEAIRMQGERIKKGLGYRRDLLSSLSPLLQDYALIISGIRRCGKSTLLFQILMDKYQLEETVFLNFDTPLLYGFEFNDFRIVDEVIKENEKCRVLFFDEVQVVEGWEVYVRGKLDEGFYVVVTGSNASMLSRELGTKLTGRHITKELFPFSYAEYCGYKEQEIGEGSLYDYLYKGGFPQYLQLDNPDVLSDLVNDIVYRDIAVRYNIRDEHSLKSLLAYLVGNIGNLVSANKLKQVLGVKSTSTVSDYFSYFEQTYLISFVPRFSYSYKAQLLNPKKVYCVDNGVVSIASPSFTRDEGRRLENMVFAELRRRYSEIFYYNENQKECDFIIAENSVPCLAIQVCYSLTAENRKREVEGLLDALNFFNLPEGLLLSFNQHDKFIIGDKTVRVLPVYDYFKNIH</sequence>
<name>A0A0P0GP79_9BACE</name>
<feature type="domain" description="AAA" evidence="1">
    <location>
        <begin position="39"/>
        <end position="163"/>
    </location>
</feature>
<evidence type="ECO:0000259" key="1">
    <source>
        <dbReference type="Pfam" id="PF13173"/>
    </source>
</evidence>
<accession>A0A0P0GP79</accession>
<gene>
    <name evidence="3" type="ORF">BcellWH2_01802</name>
</gene>
<dbReference type="PANTHER" id="PTHR33295">
    <property type="entry name" value="ATPASE"/>
    <property type="match status" value="1"/>
</dbReference>
<dbReference type="EMBL" id="CP012801">
    <property type="protein sequence ID" value="ALJ59055.1"/>
    <property type="molecule type" value="Genomic_DNA"/>
</dbReference>
<protein>
    <recommendedName>
        <fullName evidence="5">ATP-binding protein</fullName>
    </recommendedName>
</protein>
<reference evidence="3 4" key="1">
    <citation type="journal article" date="2015" name="Science">
        <title>Genetic determinants of in vivo fitness and diet responsiveness in multiple human gut Bacteroides.</title>
        <authorList>
            <person name="Wu M."/>
            <person name="McNulty N.P."/>
            <person name="Rodionov D.A."/>
            <person name="Khoroshkin M.S."/>
            <person name="Griffin N.W."/>
            <person name="Cheng J."/>
            <person name="Latreille P."/>
            <person name="Kerstetter R.A."/>
            <person name="Terrapon N."/>
            <person name="Henrissat B."/>
            <person name="Osterman A.L."/>
            <person name="Gordon J.I."/>
        </authorList>
    </citation>
    <scope>NUCLEOTIDE SEQUENCE [LARGE SCALE GENOMIC DNA]</scope>
    <source>
        <strain evidence="3 4">WH2</strain>
    </source>
</reference>